<feature type="transmembrane region" description="Helical" evidence="1">
    <location>
        <begin position="73"/>
        <end position="95"/>
    </location>
</feature>
<feature type="domain" description="YdbS-like PH" evidence="2">
    <location>
        <begin position="96"/>
        <end position="184"/>
    </location>
</feature>
<keyword evidence="4" id="KW-1185">Reference proteome</keyword>
<organism evidence="3 4">
    <name type="scientific">Jannaschia ovalis</name>
    <dbReference type="NCBI Taxonomy" id="3038773"/>
    <lineage>
        <taxon>Bacteria</taxon>
        <taxon>Pseudomonadati</taxon>
        <taxon>Pseudomonadota</taxon>
        <taxon>Alphaproteobacteria</taxon>
        <taxon>Rhodobacterales</taxon>
        <taxon>Roseobacteraceae</taxon>
        <taxon>Jannaschia</taxon>
    </lineage>
</organism>
<feature type="transmembrane region" description="Helical" evidence="1">
    <location>
        <begin position="45"/>
        <end position="67"/>
    </location>
</feature>
<evidence type="ECO:0000256" key="1">
    <source>
        <dbReference type="SAM" id="Phobius"/>
    </source>
</evidence>
<sequence length="217" mass="23751">MDHDDFDQEPIPGLPEMLPPGEEILWQGAPDWRALTRDALKVRWVAGYFALLFAWQATAAAAVMPWATALAQSTFYLVLGAVACALLAAIGWCQARATIYTITNRRVILRIGAALSMTVQFPFNWIGAADLVTRRDGTGTIALRTLGTTRFSYLLMWPHVRPWRFAKTQPALRAIPRAAEIARLLAEAAQAEMSLPRVTAAAPTQPQPTGAMPVPAE</sequence>
<keyword evidence="1" id="KW-0472">Membrane</keyword>
<evidence type="ECO:0000313" key="3">
    <source>
        <dbReference type="EMBL" id="WGH80251.1"/>
    </source>
</evidence>
<dbReference type="InterPro" id="IPR005182">
    <property type="entry name" value="YdbS-like_PH"/>
</dbReference>
<name>A0ABY8LGI2_9RHOB</name>
<gene>
    <name evidence="3" type="primary">puhB</name>
    <name evidence="3" type="ORF">P8627_08300</name>
</gene>
<dbReference type="NCBIfam" id="NF040894">
    <property type="entry name" value="puhB_PGC"/>
    <property type="match status" value="1"/>
</dbReference>
<keyword evidence="1" id="KW-1133">Transmembrane helix</keyword>
<reference evidence="3 4" key="1">
    <citation type="submission" date="2023-04" db="EMBL/GenBank/DDBJ databases">
        <title>Jannaschia ovalis sp. nov., a marine bacterium isolated from sea tidal flat.</title>
        <authorList>
            <person name="Kwon D.Y."/>
            <person name="Kim J.-J."/>
        </authorList>
    </citation>
    <scope>NUCLEOTIDE SEQUENCE [LARGE SCALE GENOMIC DNA]</scope>
    <source>
        <strain evidence="3 4">GRR-S6-38</strain>
    </source>
</reference>
<dbReference type="Proteomes" id="UP001243420">
    <property type="component" value="Chromosome"/>
</dbReference>
<proteinExistence type="predicted"/>
<dbReference type="EMBL" id="CP122537">
    <property type="protein sequence ID" value="WGH80251.1"/>
    <property type="molecule type" value="Genomic_DNA"/>
</dbReference>
<evidence type="ECO:0000313" key="4">
    <source>
        <dbReference type="Proteomes" id="UP001243420"/>
    </source>
</evidence>
<dbReference type="Pfam" id="PF03703">
    <property type="entry name" value="bPH_2"/>
    <property type="match status" value="1"/>
</dbReference>
<dbReference type="InterPro" id="IPR054839">
    <property type="entry name" value="puhB_PGC"/>
</dbReference>
<evidence type="ECO:0000259" key="2">
    <source>
        <dbReference type="Pfam" id="PF03703"/>
    </source>
</evidence>
<accession>A0ABY8LGI2</accession>
<protein>
    <submittedName>
        <fullName evidence="3">Photosynthetic complex putative assembly protein PuhB</fullName>
    </submittedName>
</protein>
<feature type="transmembrane region" description="Helical" evidence="1">
    <location>
        <begin position="107"/>
        <end position="126"/>
    </location>
</feature>
<keyword evidence="1" id="KW-0812">Transmembrane</keyword>
<dbReference type="RefSeq" id="WP_279967313.1">
    <property type="nucleotide sequence ID" value="NZ_CP122537.1"/>
</dbReference>